<name>A0AA51NDZ8_9BACT</name>
<protein>
    <recommendedName>
        <fullName evidence="2">site-specific DNA-methyltransferase (adenine-specific)</fullName>
        <ecNumber evidence="2">2.1.1.72</ecNumber>
    </recommendedName>
</protein>
<dbReference type="InterPro" id="IPR002295">
    <property type="entry name" value="N4/N6-MTase_EcoPI_Mod-like"/>
</dbReference>
<dbReference type="PIRSF" id="PIRSF015855">
    <property type="entry name" value="TypeIII_Mtase_mKpnI"/>
    <property type="match status" value="1"/>
</dbReference>
<comment type="similarity">
    <text evidence="1">Belongs to the N(4)/N(6)-methyltransferase family.</text>
</comment>
<evidence type="ECO:0000256" key="7">
    <source>
        <dbReference type="SAM" id="Coils"/>
    </source>
</evidence>
<dbReference type="Proteomes" id="UP001230496">
    <property type="component" value="Chromosome"/>
</dbReference>
<dbReference type="PRINTS" id="PR00506">
    <property type="entry name" value="D21N6MTFRASE"/>
</dbReference>
<keyword evidence="4 9" id="KW-0808">Transferase</keyword>
<feature type="domain" description="DNA methylase N-4/N-6" evidence="8">
    <location>
        <begin position="68"/>
        <end position="430"/>
    </location>
</feature>
<dbReference type="AlphaFoldDB" id="A0AA51NDZ8"/>
<dbReference type="EC" id="2.1.1.72" evidence="2"/>
<evidence type="ECO:0000256" key="1">
    <source>
        <dbReference type="ARBA" id="ARBA00006594"/>
    </source>
</evidence>
<dbReference type="PROSITE" id="PS00092">
    <property type="entry name" value="N6_MTASE"/>
    <property type="match status" value="1"/>
</dbReference>
<evidence type="ECO:0000259" key="8">
    <source>
        <dbReference type="Pfam" id="PF01555"/>
    </source>
</evidence>
<evidence type="ECO:0000313" key="10">
    <source>
        <dbReference type="Proteomes" id="UP001230496"/>
    </source>
</evidence>
<dbReference type="GO" id="GO:0003677">
    <property type="term" value="F:DNA binding"/>
    <property type="evidence" value="ECO:0007669"/>
    <property type="project" value="InterPro"/>
</dbReference>
<reference evidence="9 10" key="1">
    <citation type="submission" date="2023-08" db="EMBL/GenBank/DDBJ databases">
        <title>Comparative genomics and taxonomic characterization of three novel marine species of genus Marivirga.</title>
        <authorList>
            <person name="Muhammad N."/>
            <person name="Kim S.-G."/>
        </authorList>
    </citation>
    <scope>NUCLEOTIDE SEQUENCE [LARGE SCALE GENOMIC DNA]</scope>
    <source>
        <strain evidence="9 10">BDSF4-3</strain>
    </source>
</reference>
<keyword evidence="3 9" id="KW-0489">Methyltransferase</keyword>
<dbReference type="InterPro" id="IPR002941">
    <property type="entry name" value="DNA_methylase_N4/N6"/>
</dbReference>
<evidence type="ECO:0000256" key="6">
    <source>
        <dbReference type="ARBA" id="ARBA00047942"/>
    </source>
</evidence>
<accession>A0AA51NDZ8</accession>
<dbReference type="InterPro" id="IPR002052">
    <property type="entry name" value="DNA_methylase_N6_adenine_CS"/>
</dbReference>
<dbReference type="SUPFAM" id="SSF53335">
    <property type="entry name" value="S-adenosyl-L-methionine-dependent methyltransferases"/>
    <property type="match status" value="1"/>
</dbReference>
<evidence type="ECO:0000313" key="9">
    <source>
        <dbReference type="EMBL" id="WMN12101.1"/>
    </source>
</evidence>
<proteinExistence type="inferred from homology"/>
<organism evidence="9 10">
    <name type="scientific">Marivirga salinarum</name>
    <dbReference type="NCBI Taxonomy" id="3059078"/>
    <lineage>
        <taxon>Bacteria</taxon>
        <taxon>Pseudomonadati</taxon>
        <taxon>Bacteroidota</taxon>
        <taxon>Cytophagia</taxon>
        <taxon>Cytophagales</taxon>
        <taxon>Marivirgaceae</taxon>
        <taxon>Marivirga</taxon>
    </lineage>
</organism>
<keyword evidence="5" id="KW-0949">S-adenosyl-L-methionine</keyword>
<dbReference type="InterPro" id="IPR029063">
    <property type="entry name" value="SAM-dependent_MTases_sf"/>
</dbReference>
<evidence type="ECO:0000256" key="2">
    <source>
        <dbReference type="ARBA" id="ARBA00011900"/>
    </source>
</evidence>
<evidence type="ECO:0000256" key="5">
    <source>
        <dbReference type="ARBA" id="ARBA00022691"/>
    </source>
</evidence>
<gene>
    <name evidence="9" type="ORF">QYS49_32420</name>
</gene>
<dbReference type="Gene3D" id="3.40.50.150">
    <property type="entry name" value="Vaccinia Virus protein VP39"/>
    <property type="match status" value="1"/>
</dbReference>
<dbReference type="KEGG" id="msaa:QYS49_32420"/>
<dbReference type="GO" id="GO:0032259">
    <property type="term" value="P:methylation"/>
    <property type="evidence" value="ECO:0007669"/>
    <property type="project" value="UniProtKB-KW"/>
</dbReference>
<comment type="catalytic activity">
    <reaction evidence="6">
        <text>a 2'-deoxyadenosine in DNA + S-adenosyl-L-methionine = an N(6)-methyl-2'-deoxyadenosine in DNA + S-adenosyl-L-homocysteine + H(+)</text>
        <dbReference type="Rhea" id="RHEA:15197"/>
        <dbReference type="Rhea" id="RHEA-COMP:12418"/>
        <dbReference type="Rhea" id="RHEA-COMP:12419"/>
        <dbReference type="ChEBI" id="CHEBI:15378"/>
        <dbReference type="ChEBI" id="CHEBI:57856"/>
        <dbReference type="ChEBI" id="CHEBI:59789"/>
        <dbReference type="ChEBI" id="CHEBI:90615"/>
        <dbReference type="ChEBI" id="CHEBI:90616"/>
        <dbReference type="EC" id="2.1.1.72"/>
    </reaction>
</comment>
<dbReference type="RefSeq" id="WP_308349947.1">
    <property type="nucleotide sequence ID" value="NZ_CP129971.1"/>
</dbReference>
<evidence type="ECO:0000256" key="4">
    <source>
        <dbReference type="ARBA" id="ARBA00022679"/>
    </source>
</evidence>
<keyword evidence="7" id="KW-0175">Coiled coil</keyword>
<dbReference type="GO" id="GO:0008170">
    <property type="term" value="F:N-methyltransferase activity"/>
    <property type="evidence" value="ECO:0007669"/>
    <property type="project" value="InterPro"/>
</dbReference>
<evidence type="ECO:0000256" key="3">
    <source>
        <dbReference type="ARBA" id="ARBA00022603"/>
    </source>
</evidence>
<dbReference type="REBASE" id="759324">
    <property type="entry name" value="M.MspF43ORF32420P"/>
</dbReference>
<keyword evidence="10" id="KW-1185">Reference proteome</keyword>
<feature type="coiled-coil region" evidence="7">
    <location>
        <begin position="199"/>
        <end position="229"/>
    </location>
</feature>
<dbReference type="EMBL" id="CP129971">
    <property type="protein sequence ID" value="WMN12101.1"/>
    <property type="molecule type" value="Genomic_DNA"/>
</dbReference>
<sequence>MPTLNWIGKEKVVNHHRDVPFRVLEHQYHFSAEKGVSAESSAEAGNMIIHGDNLEALKALLPEYEGKIKCIYIDPPYNTGTEKWVYNDNVNHPKIKKWLGEIVGKEGEDLSRHDKWLCMMYPRLRLLQRLLKDDGVFFISIDENEIHTIRILLDEIFGSNNFIEQIVWNKRVPKNDKGIGNIHEYILLYSKQSKHDHRFTQLKEGIDEIEELIQKSKRKNLSIAETETEVKKLYKKNGYDRGITLYNNLDRNYKLWGKINMSWPNGQTFGPRYDVLHPKSNKPCKVPDRGWRWKEDTFLANVNYDEIEELPDGSYKCGKIWFAKDENTQPSSIKYLDEVNDFLLRSIISLKSSGSIDLEGIFKKSAFDYPKPVRLLELLLNSFQDSESIILDSFAGSGTTAHAVLNLNKLDGGNRKFILVEMEDYAEDITAERVKRVAKGYGEGKKTIEGTGGSFDYYELGEPLFIGENQEHLNEEVGIDKIRQYIWYSETKTSIPVIAKEERLKQSQNKKAESKHYLGERDQTAYYFYYHPDEITTLDHDFLATIKTKAEKYVIYADNCLLSKEFMAKHNIIFKKIPRDITRF</sequence>
<dbReference type="Pfam" id="PF01555">
    <property type="entry name" value="N6_N4_Mtase"/>
    <property type="match status" value="1"/>
</dbReference>
<dbReference type="GO" id="GO:0009007">
    <property type="term" value="F:site-specific DNA-methyltransferase (adenine-specific) activity"/>
    <property type="evidence" value="ECO:0007669"/>
    <property type="project" value="UniProtKB-EC"/>
</dbReference>